<sequence length="380" mass="43512">MDEDKNDLEVIMDEFINFDDGNTVILAGPGPVLHGFKCHKGVLASRSEVFRQMFGIPGSPEDGSIDGVPKMSLPDDWNDIRDLLRLIYGSLVVPRRRRDPTTLQTVCGPLRLSKKYMMADVWDTLLPILEEDWPARLEDWYVTEDLTAEIVKKAEEVASRENPNDSWWQWDVTKHFQDPVALIGLATELDIPQVLPAAFYDLNRIYFALDPWPEDEPTGRVDFRSVYELPFDAQTALQFTRGRERVRGHVTYMLRTLPSNATHFAGRLRGHCDGPQIAGTADLRHPSDDPQTCEPCIRAWAKEQADALRLDILPRDYTQNIFVDPLTHLRRVRTRLMNSAIPAEVFHGMCTWCRAQVAQMVQSETEKLWEELASYFGVKE</sequence>
<proteinExistence type="predicted"/>
<evidence type="ECO:0000313" key="3">
    <source>
        <dbReference type="Proteomes" id="UP000703269"/>
    </source>
</evidence>
<keyword evidence="3" id="KW-1185">Reference proteome</keyword>
<dbReference type="Gene3D" id="3.30.710.10">
    <property type="entry name" value="Potassium Channel Kv1.1, Chain A"/>
    <property type="match status" value="1"/>
</dbReference>
<gene>
    <name evidence="2" type="ORF">PsYK624_042730</name>
</gene>
<dbReference type="InterPro" id="IPR000210">
    <property type="entry name" value="BTB/POZ_dom"/>
</dbReference>
<dbReference type="Proteomes" id="UP000703269">
    <property type="component" value="Unassembled WGS sequence"/>
</dbReference>
<name>A0A9P3G5G7_9APHY</name>
<evidence type="ECO:0000259" key="1">
    <source>
        <dbReference type="PROSITE" id="PS50097"/>
    </source>
</evidence>
<reference evidence="2 3" key="1">
    <citation type="submission" date="2021-08" db="EMBL/GenBank/DDBJ databases">
        <title>Draft Genome Sequence of Phanerochaete sordida strain YK-624.</title>
        <authorList>
            <person name="Mori T."/>
            <person name="Dohra H."/>
            <person name="Suzuki T."/>
            <person name="Kawagishi H."/>
            <person name="Hirai H."/>
        </authorList>
    </citation>
    <scope>NUCLEOTIDE SEQUENCE [LARGE SCALE GENOMIC DNA]</scope>
    <source>
        <strain evidence="2 3">YK-624</strain>
    </source>
</reference>
<dbReference type="SUPFAM" id="SSF54695">
    <property type="entry name" value="POZ domain"/>
    <property type="match status" value="1"/>
</dbReference>
<evidence type="ECO:0000313" key="2">
    <source>
        <dbReference type="EMBL" id="GJE88190.1"/>
    </source>
</evidence>
<feature type="domain" description="BTB" evidence="1">
    <location>
        <begin position="21"/>
        <end position="96"/>
    </location>
</feature>
<dbReference type="CDD" id="cd18186">
    <property type="entry name" value="BTB_POZ_ZBTB_KLHL-like"/>
    <property type="match status" value="1"/>
</dbReference>
<dbReference type="EMBL" id="BPQB01000008">
    <property type="protein sequence ID" value="GJE88190.1"/>
    <property type="molecule type" value="Genomic_DNA"/>
</dbReference>
<dbReference type="Pfam" id="PF00651">
    <property type="entry name" value="BTB"/>
    <property type="match status" value="1"/>
</dbReference>
<organism evidence="2 3">
    <name type="scientific">Phanerochaete sordida</name>
    <dbReference type="NCBI Taxonomy" id="48140"/>
    <lineage>
        <taxon>Eukaryota</taxon>
        <taxon>Fungi</taxon>
        <taxon>Dikarya</taxon>
        <taxon>Basidiomycota</taxon>
        <taxon>Agaricomycotina</taxon>
        <taxon>Agaricomycetes</taxon>
        <taxon>Polyporales</taxon>
        <taxon>Phanerochaetaceae</taxon>
        <taxon>Phanerochaete</taxon>
    </lineage>
</organism>
<comment type="caution">
    <text evidence="2">The sequence shown here is derived from an EMBL/GenBank/DDBJ whole genome shotgun (WGS) entry which is preliminary data.</text>
</comment>
<dbReference type="InterPro" id="IPR011333">
    <property type="entry name" value="SKP1/BTB/POZ_sf"/>
</dbReference>
<protein>
    <submittedName>
        <fullName evidence="2">BTB/POZ domain-containing protein</fullName>
    </submittedName>
</protein>
<accession>A0A9P3G5G7</accession>
<dbReference type="PROSITE" id="PS50097">
    <property type="entry name" value="BTB"/>
    <property type="match status" value="1"/>
</dbReference>
<dbReference type="OrthoDB" id="2803406at2759"/>
<dbReference type="AlphaFoldDB" id="A0A9P3G5G7"/>